<evidence type="ECO:0000313" key="3">
    <source>
        <dbReference type="Proteomes" id="UP000218244"/>
    </source>
</evidence>
<evidence type="ECO:0000256" key="1">
    <source>
        <dbReference type="SAM" id="MobiDB-lite"/>
    </source>
</evidence>
<dbReference type="AlphaFoldDB" id="A0A160PR57"/>
<protein>
    <submittedName>
        <fullName evidence="2">Uncharacterized protein</fullName>
    </submittedName>
</protein>
<dbReference type="RefSeq" id="WP_096456350.1">
    <property type="nucleotide sequence ID" value="NZ_AP017369.1"/>
</dbReference>
<organism evidence="2 3">
    <name type="scientific">Corynebacterium suranareeae</name>
    <dbReference type="NCBI Taxonomy" id="2506452"/>
    <lineage>
        <taxon>Bacteria</taxon>
        <taxon>Bacillati</taxon>
        <taxon>Actinomycetota</taxon>
        <taxon>Actinomycetes</taxon>
        <taxon>Mycobacteriales</taxon>
        <taxon>Corynebacteriaceae</taxon>
        <taxon>Corynebacterium</taxon>
    </lineage>
</organism>
<dbReference type="EMBL" id="AP017369">
    <property type="protein sequence ID" value="BAU96094.1"/>
    <property type="molecule type" value="Genomic_DNA"/>
</dbReference>
<dbReference type="KEGG" id="csur:N24_1832"/>
<feature type="region of interest" description="Disordered" evidence="1">
    <location>
        <begin position="241"/>
        <end position="260"/>
    </location>
</feature>
<name>A0A160PR57_9CORY</name>
<reference evidence="2 3" key="1">
    <citation type="submission" date="2016-02" db="EMBL/GenBank/DDBJ databases">
        <title>Corynebacterium glutamicum N24 whole genome sequencing project.</title>
        <authorList>
            <person name="Matsutani M."/>
            <person name="Nangtapong N."/>
            <person name="Yakushi T."/>
            <person name="Matsushita K."/>
        </authorList>
    </citation>
    <scope>NUCLEOTIDE SEQUENCE [LARGE SCALE GENOMIC DNA]</scope>
    <source>
        <strain evidence="2 3">N24</strain>
    </source>
</reference>
<gene>
    <name evidence="2" type="ORF">N24_1832</name>
</gene>
<dbReference type="Proteomes" id="UP000218244">
    <property type="component" value="Chromosome"/>
</dbReference>
<keyword evidence="3" id="KW-1185">Reference proteome</keyword>
<evidence type="ECO:0000313" key="2">
    <source>
        <dbReference type="EMBL" id="BAU96094.1"/>
    </source>
</evidence>
<accession>A0A160PR57</accession>
<proteinExistence type="predicted"/>
<feature type="compositionally biased region" description="Low complexity" evidence="1">
    <location>
        <begin position="250"/>
        <end position="260"/>
    </location>
</feature>
<sequence length="260" mass="28181">MTVTTAQRIADEFQRGISIGPWDLCEVPAGDDYLEHTTMVKRRHSTAVEIHTDSLIICAPEGSTYSHNRTKAGFASTGTVTVPVKGLAEPVKLSLNLLADYGNAIDTVHDDLWQRELRQQTMDQLLALNAVSGLRGDSVVIMGTPWGDGLTGEADTIKGREHFAMWAAGCRFEDGYGRHALREDRHVRHQARAGEDSTAHHGWLLKGTVFGKELTGDAVTAAMTVFSDVVVTVDEGRIPGMKSGQPFSMAARPRASSAPV</sequence>